<comment type="caution">
    <text evidence="3">The sequence shown here is derived from an EMBL/GenBank/DDBJ whole genome shotgun (WGS) entry which is preliminary data.</text>
</comment>
<name>A0A6A4JVF0_APOLU</name>
<dbReference type="GO" id="GO:0071897">
    <property type="term" value="P:DNA biosynthetic process"/>
    <property type="evidence" value="ECO:0007669"/>
    <property type="project" value="UniProtKB-ARBA"/>
</dbReference>
<evidence type="ECO:0000259" key="2">
    <source>
        <dbReference type="PROSITE" id="PS50994"/>
    </source>
</evidence>
<dbReference type="GO" id="GO:0015074">
    <property type="term" value="P:DNA integration"/>
    <property type="evidence" value="ECO:0007669"/>
    <property type="project" value="InterPro"/>
</dbReference>
<feature type="region of interest" description="Disordered" evidence="1">
    <location>
        <begin position="437"/>
        <end position="462"/>
    </location>
</feature>
<dbReference type="InterPro" id="IPR000477">
    <property type="entry name" value="RT_dom"/>
</dbReference>
<evidence type="ECO:0000256" key="1">
    <source>
        <dbReference type="SAM" id="MobiDB-lite"/>
    </source>
</evidence>
<dbReference type="InterPro" id="IPR001584">
    <property type="entry name" value="Integrase_cat-core"/>
</dbReference>
<dbReference type="InterPro" id="IPR005312">
    <property type="entry name" value="DUF1759"/>
</dbReference>
<dbReference type="PANTHER" id="PTHR47331">
    <property type="entry name" value="PHD-TYPE DOMAIN-CONTAINING PROTEIN"/>
    <property type="match status" value="1"/>
</dbReference>
<sequence>MSPPTPDSGVRQLAKLRRSIKELAGELEDIRRIGASALHSAADKPLFMGMFTTVDRTYAAFKEECDNAIDVCEVYGIDPVFPTADDDALRTATKRNYFECHNYYVQLTPVQQPVQHSSMDFTMNSTGMLPPTSKPRAMLPKIQIKRFSGNWAEWPSFKQLFCACVKDEHSLTDGERFQYLVSYLEGPALGVIKHIQVTDVNFEQAWNALVRVYDDKRKLASSYLERLLTFKMPAGQPTGDSLQLYLSQVSESISSLKNLNIPAMEDYLLCELALRVLDPKTRQAFELANMDTAFPKFDTLKDFVQSRYHVLRLTDSTIPKTYNAKPVQQSNAMRSPNKFGKKGQALLAHTSSQDGDKSKPSRKSGEENSNCFICKQRHIIPSCPKYLAMDPPQRLNALNQFQGCRNCLHPAHRTRECTSKFVCRECEGRHHTSLHLLPKDPAKTPTATAGPSGSQNPGFSGTSVSPEVAGVLLGTVVALIPDAQGRLQRFRGLLDAGSQYTMITTKCASKLNMVCKPYKGAISGVNNSPLHNIKGKVSLSFNPNNCNKLRTEAIVVPTITPPLPQMPIHSGMWEDYRSYCLSDPDFTEPGPISFLIGADLYPEVVTGAPIVIYEDGPRLISTVFGFTVVGRVFGETNGSHAVSLLAYQDTDSLIEKFWLLEEPSQSSITSPEDERCEQHFVNTHTRTVEGRYVVSLPFKVDQPNIVPNTNQALTRLYSLEAKLAKDPQLRQDYVKFMKEYEDLGHMSVATTPPKYIIPHHPVYRTNGDERKIRVVFDASCRSIGGSLNDHLLTGPKLQADICNIVLSFRRYRYVFTCDIVKMFRQIEVTHNDRCYQQIAWRDDPRKPVTFYQLNTVTYGTRSAPYLSQRVIHQLAHDEGQAYPNAAHVLLNNVYVDDIAVGRDSKDELRELKRELVEILGRGCMQLSKWATNLPSLLQDESPASQSVDLCADETMSTKILGMKWCPTSDTLSYEVSAPAPGFTKRVILSTIARLYDPLGYLAPTVFYAKCIMQETWKCNLGWDDDVPIEVKALWEQYTSELHLLSSISIPRCLPKTDNSYQLLCFSDASEKGYCAVAYLRATQGSCVTLTLLKAKTRLAPLKTVTIPRLELCGALLLTELLKSLAPLTSDLGITEVFCFTDSMIVLAWLRAMPHLLQTFVSNRVQQILQSTEVQQWHHIKGVHNPADVGSRGALPSALGDHPLWWTGPAWACDPIENWPMSCDTHGIEVPELRTTKLTLVSIDNCQGFINYSERHSSWLRLVRVIGHIKRFAANARVPKKFKHSRASGPLSSREVTAANLHCIQLIQHAYFPNVFGGASQDSLPLELRRLAVFVDAQGLIRVGGRLSKAPIPTEQKHPLLLPAKCHFSLLLVRHLHMSNHHAGPTTLLATLRLNYWMPRARKLVRLVKHNCTTCTRFSKAFITPYMGDLPASRFAGVRPFLISGVDFAGPFLCRETSRRKAFTHKCYLSIFVCMSSRAYHLELVTSLTVEAFLDAFARFTARRGIPTRMMSDCGTNFVGTANYLHELEEWLKNQETQASIADSTSHLGIQWTFNPPAGPHFGGGWEVGVKSVKSLLYKTLGSQSYTQDELCTMFVRIEGVLNSRPLQSVSDSPDDPEVLTPGHFIIGQPLTALPEPDLSDIPTNCLSRWQVIRERIQYFWSRWRNEYLGTLQTRNKWLSRPANLKIGDLVFITDVNTPPSRWPMGRVMEVHPGQDGIVRVVTLRTTKGTLKRPSVKLIPFPVNDRSSSMESQMGGV</sequence>
<dbReference type="PANTHER" id="PTHR47331:SF5">
    <property type="entry name" value="RIBONUCLEASE H"/>
    <property type="match status" value="1"/>
</dbReference>
<dbReference type="Pfam" id="PF18701">
    <property type="entry name" value="DUF5641"/>
    <property type="match status" value="1"/>
</dbReference>
<evidence type="ECO:0000313" key="3">
    <source>
        <dbReference type="EMBL" id="KAF6205671.1"/>
    </source>
</evidence>
<feature type="compositionally biased region" description="Basic and acidic residues" evidence="1">
    <location>
        <begin position="354"/>
        <end position="366"/>
    </location>
</feature>
<feature type="compositionally biased region" description="Polar residues" evidence="1">
    <location>
        <begin position="322"/>
        <end position="334"/>
    </location>
</feature>
<dbReference type="SUPFAM" id="SSF56672">
    <property type="entry name" value="DNA/RNA polymerases"/>
    <property type="match status" value="1"/>
</dbReference>
<accession>A0A6A4JVF0</accession>
<dbReference type="GO" id="GO:0042575">
    <property type="term" value="C:DNA polymerase complex"/>
    <property type="evidence" value="ECO:0007669"/>
    <property type="project" value="UniProtKB-ARBA"/>
</dbReference>
<dbReference type="Pfam" id="PF17921">
    <property type="entry name" value="Integrase_H2C2"/>
    <property type="match status" value="1"/>
</dbReference>
<dbReference type="EMBL" id="WIXP02000009">
    <property type="protein sequence ID" value="KAF6205671.1"/>
    <property type="molecule type" value="Genomic_DNA"/>
</dbReference>
<dbReference type="Proteomes" id="UP000466442">
    <property type="component" value="Linkage Group LG9"/>
</dbReference>
<reference evidence="3" key="1">
    <citation type="journal article" date="2021" name="Mol. Ecol. Resour.">
        <title>Apolygus lucorum genome provides insights into omnivorousness and mesophyll feeding.</title>
        <authorList>
            <person name="Liu Y."/>
            <person name="Liu H."/>
            <person name="Wang H."/>
            <person name="Huang T."/>
            <person name="Liu B."/>
            <person name="Yang B."/>
            <person name="Yin L."/>
            <person name="Li B."/>
            <person name="Zhang Y."/>
            <person name="Zhang S."/>
            <person name="Jiang F."/>
            <person name="Zhang X."/>
            <person name="Ren Y."/>
            <person name="Wang B."/>
            <person name="Wang S."/>
            <person name="Lu Y."/>
            <person name="Wu K."/>
            <person name="Fan W."/>
            <person name="Wang G."/>
        </authorList>
    </citation>
    <scope>NUCLEOTIDE SEQUENCE</scope>
    <source>
        <strain evidence="3">12Hb</strain>
    </source>
</reference>
<dbReference type="PROSITE" id="PS50994">
    <property type="entry name" value="INTEGRASE"/>
    <property type="match status" value="1"/>
</dbReference>
<dbReference type="SUPFAM" id="SSF53098">
    <property type="entry name" value="Ribonuclease H-like"/>
    <property type="match status" value="1"/>
</dbReference>
<dbReference type="InterPro" id="IPR008042">
    <property type="entry name" value="Retrotrans_Pao"/>
</dbReference>
<dbReference type="OrthoDB" id="6626581at2759"/>
<dbReference type="Gene3D" id="3.30.70.270">
    <property type="match status" value="1"/>
</dbReference>
<dbReference type="InterPro" id="IPR041588">
    <property type="entry name" value="Integrase_H2C2"/>
</dbReference>
<feature type="domain" description="Integrase catalytic" evidence="2">
    <location>
        <begin position="1435"/>
        <end position="1629"/>
    </location>
</feature>
<dbReference type="InterPro" id="IPR036397">
    <property type="entry name" value="RNaseH_sf"/>
</dbReference>
<dbReference type="InterPro" id="IPR043502">
    <property type="entry name" value="DNA/RNA_pol_sf"/>
</dbReference>
<feature type="compositionally biased region" description="Polar residues" evidence="1">
    <location>
        <begin position="445"/>
        <end position="462"/>
    </location>
</feature>
<dbReference type="Pfam" id="PF03564">
    <property type="entry name" value="DUF1759"/>
    <property type="match status" value="1"/>
</dbReference>
<dbReference type="Gene3D" id="3.30.420.10">
    <property type="entry name" value="Ribonuclease H-like superfamily/Ribonuclease H"/>
    <property type="match status" value="1"/>
</dbReference>
<dbReference type="InterPro" id="IPR043128">
    <property type="entry name" value="Rev_trsase/Diguanyl_cyclase"/>
</dbReference>
<evidence type="ECO:0000313" key="4">
    <source>
        <dbReference type="Proteomes" id="UP000466442"/>
    </source>
</evidence>
<organism evidence="3 4">
    <name type="scientific">Apolygus lucorum</name>
    <name type="common">Small green plant bug</name>
    <name type="synonym">Lygocoris lucorum</name>
    <dbReference type="NCBI Taxonomy" id="248454"/>
    <lineage>
        <taxon>Eukaryota</taxon>
        <taxon>Metazoa</taxon>
        <taxon>Ecdysozoa</taxon>
        <taxon>Arthropoda</taxon>
        <taxon>Hexapoda</taxon>
        <taxon>Insecta</taxon>
        <taxon>Pterygota</taxon>
        <taxon>Neoptera</taxon>
        <taxon>Paraneoptera</taxon>
        <taxon>Hemiptera</taxon>
        <taxon>Heteroptera</taxon>
        <taxon>Panheteroptera</taxon>
        <taxon>Cimicomorpha</taxon>
        <taxon>Miridae</taxon>
        <taxon>Mirini</taxon>
        <taxon>Apolygus</taxon>
    </lineage>
</organism>
<gene>
    <name evidence="3" type="ORF">GE061_019844</name>
</gene>
<proteinExistence type="predicted"/>
<protein>
    <recommendedName>
        <fullName evidence="2">Integrase catalytic domain-containing protein</fullName>
    </recommendedName>
</protein>
<keyword evidence="4" id="KW-1185">Reference proteome</keyword>
<dbReference type="Pfam" id="PF05380">
    <property type="entry name" value="Peptidase_A17"/>
    <property type="match status" value="1"/>
</dbReference>
<dbReference type="InterPro" id="IPR040676">
    <property type="entry name" value="DUF5641"/>
</dbReference>
<dbReference type="InterPro" id="IPR012337">
    <property type="entry name" value="RNaseH-like_sf"/>
</dbReference>
<feature type="region of interest" description="Disordered" evidence="1">
    <location>
        <begin position="322"/>
        <end position="367"/>
    </location>
</feature>
<dbReference type="GO" id="GO:0003676">
    <property type="term" value="F:nucleic acid binding"/>
    <property type="evidence" value="ECO:0007669"/>
    <property type="project" value="InterPro"/>
</dbReference>
<dbReference type="Pfam" id="PF00078">
    <property type="entry name" value="RVT_1"/>
    <property type="match status" value="1"/>
</dbReference>
<dbReference type="Gene3D" id="3.10.10.10">
    <property type="entry name" value="HIV Type 1 Reverse Transcriptase, subunit A, domain 1"/>
    <property type="match status" value="1"/>
</dbReference>